<evidence type="ECO:0000256" key="6">
    <source>
        <dbReference type="SAM" id="Phobius"/>
    </source>
</evidence>
<evidence type="ECO:0000256" key="1">
    <source>
        <dbReference type="ARBA" id="ARBA00004141"/>
    </source>
</evidence>
<keyword evidence="8" id="KW-1185">Reference proteome</keyword>
<comment type="subcellular location">
    <subcellularLocation>
        <location evidence="1">Membrane</location>
        <topology evidence="1">Multi-pass membrane protein</topology>
    </subcellularLocation>
</comment>
<feature type="transmembrane region" description="Helical" evidence="6">
    <location>
        <begin position="173"/>
        <end position="191"/>
    </location>
</feature>
<sequence>MSLGRLLRALEVKHRVDSFADRGVTRWGNKDIYPVIKAEQTFIWSDFYAYWMTSGISMSSWTLGSSLIGYGLTASQAIVAVLLGTLLASKNAFLCGEIGRDHHLGYTMMSRACWGLYGSYLGIFLSTMQCLIFFGVQAYFGGQAVVLWLSAIFPQFLRLKNTLPESSLITTQALLGFLLYFVFFTPIIFVRPHKLQKYLYCSVILITLTCFGVLAWAVHTNNGSVGNLVSSSIKISATERRYRMGLGICSVAGQYTGSSVRIADWTRFQKTRRASIPAMLTAMPIGITIGALLGVLTTSATLQIFDGELIWNPLIMLQKVQHENYTPTCRALTFFAGIGFTSSQVFINMTQNVVSAGMDLAGVLPKFLDIRRSGIVIKGIYWFHWCLNWRAFLVFFLCTAPSMPGFVVNINGNSIGKAWTRIYQVTWFFGYFSAALLYCSICKASPPPGLGVQEDMPEYIEGVVVTTEEIETVSTSEHKSKHAVEVSEPDVA</sequence>
<keyword evidence="3 6" id="KW-0812">Transmembrane</keyword>
<feature type="transmembrane region" description="Helical" evidence="6">
    <location>
        <begin position="274"/>
        <end position="296"/>
    </location>
</feature>
<evidence type="ECO:0000313" key="7">
    <source>
        <dbReference type="EMBL" id="KAF7190566.1"/>
    </source>
</evidence>
<dbReference type="GO" id="GO:0005886">
    <property type="term" value="C:plasma membrane"/>
    <property type="evidence" value="ECO:0007669"/>
    <property type="project" value="TreeGrafter"/>
</dbReference>
<feature type="transmembrane region" description="Helical" evidence="6">
    <location>
        <begin position="422"/>
        <end position="441"/>
    </location>
</feature>
<feature type="transmembrane region" description="Helical" evidence="6">
    <location>
        <begin position="108"/>
        <end position="125"/>
    </location>
</feature>
<dbReference type="PANTHER" id="PTHR30618">
    <property type="entry name" value="NCS1 FAMILY PURINE/PYRIMIDINE TRANSPORTER"/>
    <property type="match status" value="1"/>
</dbReference>
<dbReference type="Gene3D" id="1.10.4160.10">
    <property type="entry name" value="Hydantoin permease"/>
    <property type="match status" value="1"/>
</dbReference>
<organism evidence="7 8">
    <name type="scientific">Pseudocercospora fuligena</name>
    <dbReference type="NCBI Taxonomy" id="685502"/>
    <lineage>
        <taxon>Eukaryota</taxon>
        <taxon>Fungi</taxon>
        <taxon>Dikarya</taxon>
        <taxon>Ascomycota</taxon>
        <taxon>Pezizomycotina</taxon>
        <taxon>Dothideomycetes</taxon>
        <taxon>Dothideomycetidae</taxon>
        <taxon>Mycosphaerellales</taxon>
        <taxon>Mycosphaerellaceae</taxon>
        <taxon>Pseudocercospora</taxon>
    </lineage>
</organism>
<feature type="transmembrane region" description="Helical" evidence="6">
    <location>
        <begin position="67"/>
        <end position="88"/>
    </location>
</feature>
<dbReference type="InterPro" id="IPR045225">
    <property type="entry name" value="Uracil/uridine/allantoin_perm"/>
</dbReference>
<evidence type="ECO:0000256" key="3">
    <source>
        <dbReference type="ARBA" id="ARBA00022692"/>
    </source>
</evidence>
<dbReference type="EMBL" id="JABCIY010000168">
    <property type="protein sequence ID" value="KAF7190566.1"/>
    <property type="molecule type" value="Genomic_DNA"/>
</dbReference>
<dbReference type="OrthoDB" id="2018619at2759"/>
<evidence type="ECO:0000256" key="2">
    <source>
        <dbReference type="ARBA" id="ARBA00008974"/>
    </source>
</evidence>
<feature type="transmembrane region" description="Helical" evidence="6">
    <location>
        <begin position="380"/>
        <end position="402"/>
    </location>
</feature>
<feature type="transmembrane region" description="Helical" evidence="6">
    <location>
        <begin position="132"/>
        <end position="153"/>
    </location>
</feature>
<dbReference type="PANTHER" id="PTHR30618:SF15">
    <property type="entry name" value="NICOTINAMIDE RIBOSIDE TRANSPORTER 1-RELATED"/>
    <property type="match status" value="1"/>
</dbReference>
<dbReference type="AlphaFoldDB" id="A0A8H6RIB9"/>
<name>A0A8H6RIB9_9PEZI</name>
<reference evidence="7" key="1">
    <citation type="submission" date="2020-04" db="EMBL/GenBank/DDBJ databases">
        <title>Draft genome resource of the tomato pathogen Pseudocercospora fuligena.</title>
        <authorList>
            <person name="Zaccaron A."/>
        </authorList>
    </citation>
    <scope>NUCLEOTIDE SEQUENCE</scope>
    <source>
        <strain evidence="7">PF001</strain>
    </source>
</reference>
<accession>A0A8H6RIB9</accession>
<comment type="similarity">
    <text evidence="2">Belongs to the purine-cytosine permease (2.A.39) family.</text>
</comment>
<feature type="transmembrane region" description="Helical" evidence="6">
    <location>
        <begin position="198"/>
        <end position="218"/>
    </location>
</feature>
<gene>
    <name evidence="7" type="ORF">HII31_07725</name>
</gene>
<dbReference type="InterPro" id="IPR001248">
    <property type="entry name" value="Pur-cyt_permease"/>
</dbReference>
<evidence type="ECO:0000256" key="5">
    <source>
        <dbReference type="ARBA" id="ARBA00023136"/>
    </source>
</evidence>
<proteinExistence type="inferred from homology"/>
<evidence type="ECO:0000313" key="8">
    <source>
        <dbReference type="Proteomes" id="UP000660729"/>
    </source>
</evidence>
<keyword evidence="4 6" id="KW-1133">Transmembrane helix</keyword>
<evidence type="ECO:0000256" key="4">
    <source>
        <dbReference type="ARBA" id="ARBA00022989"/>
    </source>
</evidence>
<keyword evidence="5 6" id="KW-0472">Membrane</keyword>
<dbReference type="Proteomes" id="UP000660729">
    <property type="component" value="Unassembled WGS sequence"/>
</dbReference>
<dbReference type="Pfam" id="PF02133">
    <property type="entry name" value="Transp_cyt_pur"/>
    <property type="match status" value="1"/>
</dbReference>
<protein>
    <submittedName>
        <fullName evidence="7">Putative permease C29B12.14c</fullName>
    </submittedName>
</protein>
<comment type="caution">
    <text evidence="7">The sequence shown here is derived from an EMBL/GenBank/DDBJ whole genome shotgun (WGS) entry which is preliminary data.</text>
</comment>
<dbReference type="GO" id="GO:0015205">
    <property type="term" value="F:nucleobase transmembrane transporter activity"/>
    <property type="evidence" value="ECO:0007669"/>
    <property type="project" value="TreeGrafter"/>
</dbReference>